<dbReference type="EMBL" id="VTPC01084071">
    <property type="protein sequence ID" value="KAF2887326.1"/>
    <property type="molecule type" value="Genomic_DNA"/>
</dbReference>
<evidence type="ECO:0000256" key="3">
    <source>
        <dbReference type="PROSITE-ProRule" id="PRU00023"/>
    </source>
</evidence>
<dbReference type="InterPro" id="IPR050889">
    <property type="entry name" value="Dendritic_Spine_Reg/Scaffold"/>
</dbReference>
<name>A0A8K0G655_IGNLU</name>
<dbReference type="PANTHER" id="PTHR24166:SF48">
    <property type="entry name" value="PROTEIN VAPYRIN"/>
    <property type="match status" value="1"/>
</dbReference>
<evidence type="ECO:0008006" key="6">
    <source>
        <dbReference type="Google" id="ProtNLM"/>
    </source>
</evidence>
<reference evidence="4" key="1">
    <citation type="submission" date="2019-08" db="EMBL/GenBank/DDBJ databases">
        <title>The genome of the North American firefly Photinus pyralis.</title>
        <authorList>
            <consortium name="Photinus pyralis genome working group"/>
            <person name="Fallon T.R."/>
            <person name="Sander Lower S.E."/>
            <person name="Weng J.-K."/>
        </authorList>
    </citation>
    <scope>NUCLEOTIDE SEQUENCE</scope>
    <source>
        <strain evidence="4">TRF0915ILg1</strain>
        <tissue evidence="4">Whole body</tissue>
    </source>
</reference>
<feature type="repeat" description="ANK" evidence="3">
    <location>
        <begin position="83"/>
        <end position="115"/>
    </location>
</feature>
<accession>A0A8K0G655</accession>
<evidence type="ECO:0000256" key="1">
    <source>
        <dbReference type="ARBA" id="ARBA00022737"/>
    </source>
</evidence>
<keyword evidence="1" id="KW-0677">Repeat</keyword>
<dbReference type="SMART" id="SM00248">
    <property type="entry name" value="ANK"/>
    <property type="match status" value="8"/>
</dbReference>
<dbReference type="AlphaFoldDB" id="A0A8K0G655"/>
<dbReference type="Pfam" id="PF12796">
    <property type="entry name" value="Ank_2"/>
    <property type="match status" value="4"/>
</dbReference>
<sequence>MSVDKERLSISEKNHILREVQAGNINVVQEFKKNFPNLHWCELHYQKNGDTILHITSRLGFVDMVEYLLLNYTPNAVDCTNCDNKTPLHEAAQFAQYNVLKVLIKHGATVNAIKRADWTPLMLACTKVTSDSVSDNNFRCVGLLLQKGALVNYVNKDGWSALHLISREGGLKIFYLLVEHGLDVFKTTKNGRTALHIACLHGHLNIVKALTSVGLDVNLKDSSGNTPLHEAVLGGNIDICNYVLSKHVNADWSAVNNTGFGVLHLAASTGNKDLIEFLIKKLELNINLPSRTNLTPLHCAARKKQIDVVNFLISLGADAYFRDNFGRCAADYVSY</sequence>
<feature type="repeat" description="ANK" evidence="3">
    <location>
        <begin position="190"/>
        <end position="222"/>
    </location>
</feature>
<proteinExistence type="predicted"/>
<dbReference type="Gene3D" id="1.25.40.20">
    <property type="entry name" value="Ankyrin repeat-containing domain"/>
    <property type="match status" value="4"/>
</dbReference>
<keyword evidence="5" id="KW-1185">Reference proteome</keyword>
<organism evidence="4 5">
    <name type="scientific">Ignelater luminosus</name>
    <name type="common">Cucubano</name>
    <name type="synonym">Pyrophorus luminosus</name>
    <dbReference type="NCBI Taxonomy" id="2038154"/>
    <lineage>
        <taxon>Eukaryota</taxon>
        <taxon>Metazoa</taxon>
        <taxon>Ecdysozoa</taxon>
        <taxon>Arthropoda</taxon>
        <taxon>Hexapoda</taxon>
        <taxon>Insecta</taxon>
        <taxon>Pterygota</taxon>
        <taxon>Neoptera</taxon>
        <taxon>Endopterygota</taxon>
        <taxon>Coleoptera</taxon>
        <taxon>Polyphaga</taxon>
        <taxon>Elateriformia</taxon>
        <taxon>Elateroidea</taxon>
        <taxon>Elateridae</taxon>
        <taxon>Agrypninae</taxon>
        <taxon>Pyrophorini</taxon>
        <taxon>Ignelater</taxon>
    </lineage>
</organism>
<evidence type="ECO:0000313" key="5">
    <source>
        <dbReference type="Proteomes" id="UP000801492"/>
    </source>
</evidence>
<evidence type="ECO:0000256" key="2">
    <source>
        <dbReference type="ARBA" id="ARBA00023043"/>
    </source>
</evidence>
<comment type="caution">
    <text evidence="4">The sequence shown here is derived from an EMBL/GenBank/DDBJ whole genome shotgun (WGS) entry which is preliminary data.</text>
</comment>
<evidence type="ECO:0000313" key="4">
    <source>
        <dbReference type="EMBL" id="KAF2887326.1"/>
    </source>
</evidence>
<protein>
    <recommendedName>
        <fullName evidence="6">Ankyrin repeat domain-containing protein 16</fullName>
    </recommendedName>
</protein>
<dbReference type="InterPro" id="IPR036770">
    <property type="entry name" value="Ankyrin_rpt-contain_sf"/>
</dbReference>
<dbReference type="PANTHER" id="PTHR24166">
    <property type="entry name" value="ROLLING PEBBLES, ISOFORM B"/>
    <property type="match status" value="1"/>
</dbReference>
<dbReference type="InterPro" id="IPR002110">
    <property type="entry name" value="Ankyrin_rpt"/>
</dbReference>
<dbReference type="PROSITE" id="PS50297">
    <property type="entry name" value="ANK_REP_REGION"/>
    <property type="match status" value="5"/>
</dbReference>
<feature type="repeat" description="ANK" evidence="3">
    <location>
        <begin position="223"/>
        <end position="251"/>
    </location>
</feature>
<dbReference type="SUPFAM" id="SSF48403">
    <property type="entry name" value="Ankyrin repeat"/>
    <property type="match status" value="1"/>
</dbReference>
<dbReference type="PROSITE" id="PS50088">
    <property type="entry name" value="ANK_REPEAT"/>
    <property type="match status" value="5"/>
</dbReference>
<dbReference type="Proteomes" id="UP000801492">
    <property type="component" value="Unassembled WGS sequence"/>
</dbReference>
<dbReference type="PRINTS" id="PR01415">
    <property type="entry name" value="ANKYRIN"/>
</dbReference>
<feature type="repeat" description="ANK" evidence="3">
    <location>
        <begin position="292"/>
        <end position="324"/>
    </location>
</feature>
<dbReference type="OrthoDB" id="194358at2759"/>
<feature type="repeat" description="ANK" evidence="3">
    <location>
        <begin position="157"/>
        <end position="189"/>
    </location>
</feature>
<keyword evidence="2 3" id="KW-0040">ANK repeat</keyword>
<gene>
    <name evidence="4" type="ORF">ILUMI_18847</name>
</gene>